<keyword evidence="2" id="KW-1185">Reference proteome</keyword>
<gene>
    <name evidence="1" type="ORF">PROQFM164_S02g000076</name>
</gene>
<evidence type="ECO:0000313" key="1">
    <source>
        <dbReference type="EMBL" id="CDM29927.1"/>
    </source>
</evidence>
<evidence type="ECO:0000313" key="2">
    <source>
        <dbReference type="Proteomes" id="UP000030686"/>
    </source>
</evidence>
<dbReference type="Proteomes" id="UP000030686">
    <property type="component" value="Unassembled WGS sequence"/>
</dbReference>
<sequence>MVIPSKDYSLSSTAFKRCSLKLEVMLLGANYPKDSNRC</sequence>
<dbReference type="EMBL" id="HG792016">
    <property type="protein sequence ID" value="CDM29927.1"/>
    <property type="molecule type" value="Genomic_DNA"/>
</dbReference>
<name>W6QK23_PENRF</name>
<dbReference type="AlphaFoldDB" id="W6QK23"/>
<protein>
    <submittedName>
        <fullName evidence="1">Genomic scaffold, ProqFM164S02</fullName>
    </submittedName>
</protein>
<accession>W6QK23</accession>
<organism evidence="1 2">
    <name type="scientific">Penicillium roqueforti (strain FM164)</name>
    <dbReference type="NCBI Taxonomy" id="1365484"/>
    <lineage>
        <taxon>Eukaryota</taxon>
        <taxon>Fungi</taxon>
        <taxon>Dikarya</taxon>
        <taxon>Ascomycota</taxon>
        <taxon>Pezizomycotina</taxon>
        <taxon>Eurotiomycetes</taxon>
        <taxon>Eurotiomycetidae</taxon>
        <taxon>Eurotiales</taxon>
        <taxon>Aspergillaceae</taxon>
        <taxon>Penicillium</taxon>
    </lineage>
</organism>
<proteinExistence type="predicted"/>
<reference evidence="1" key="1">
    <citation type="journal article" date="2014" name="Nat. Commun.">
        <title>Multiple recent horizontal transfers of a large genomic region in cheese making fungi.</title>
        <authorList>
            <person name="Cheeseman K."/>
            <person name="Ropars J."/>
            <person name="Renault P."/>
            <person name="Dupont J."/>
            <person name="Gouzy J."/>
            <person name="Branca A."/>
            <person name="Abraham A.L."/>
            <person name="Ceppi M."/>
            <person name="Conseiller E."/>
            <person name="Debuchy R."/>
            <person name="Malagnac F."/>
            <person name="Goarin A."/>
            <person name="Silar P."/>
            <person name="Lacoste S."/>
            <person name="Sallet E."/>
            <person name="Bensimon A."/>
            <person name="Giraud T."/>
            <person name="Brygoo Y."/>
        </authorList>
    </citation>
    <scope>NUCLEOTIDE SEQUENCE [LARGE SCALE GENOMIC DNA]</scope>
    <source>
        <strain evidence="1">FM164</strain>
    </source>
</reference>